<name>A0AAV5CFP7_ELECO</name>
<comment type="caution">
    <text evidence="2">The sequence shown here is derived from an EMBL/GenBank/DDBJ whole genome shotgun (WGS) entry which is preliminary data.</text>
</comment>
<organism evidence="2 3">
    <name type="scientific">Eleusine coracana subsp. coracana</name>
    <dbReference type="NCBI Taxonomy" id="191504"/>
    <lineage>
        <taxon>Eukaryota</taxon>
        <taxon>Viridiplantae</taxon>
        <taxon>Streptophyta</taxon>
        <taxon>Embryophyta</taxon>
        <taxon>Tracheophyta</taxon>
        <taxon>Spermatophyta</taxon>
        <taxon>Magnoliopsida</taxon>
        <taxon>Liliopsida</taxon>
        <taxon>Poales</taxon>
        <taxon>Poaceae</taxon>
        <taxon>PACMAD clade</taxon>
        <taxon>Chloridoideae</taxon>
        <taxon>Cynodonteae</taxon>
        <taxon>Eleusininae</taxon>
        <taxon>Eleusine</taxon>
    </lineage>
</organism>
<dbReference type="AlphaFoldDB" id="A0AAV5CFP7"/>
<accession>A0AAV5CFP7</accession>
<dbReference type="Pfam" id="PF07762">
    <property type="entry name" value="DUF1618"/>
    <property type="match status" value="1"/>
</dbReference>
<protein>
    <recommendedName>
        <fullName evidence="1">DUF1618 domain-containing protein</fullName>
    </recommendedName>
</protein>
<gene>
    <name evidence="2" type="primary">ga13820</name>
    <name evidence="2" type="ORF">PR202_ga13820</name>
</gene>
<feature type="domain" description="DUF1618" evidence="1">
    <location>
        <begin position="3"/>
        <end position="68"/>
    </location>
</feature>
<dbReference type="Proteomes" id="UP001054889">
    <property type="component" value="Unassembled WGS sequence"/>
</dbReference>
<evidence type="ECO:0000313" key="2">
    <source>
        <dbReference type="EMBL" id="GJM96940.1"/>
    </source>
</evidence>
<dbReference type="InterPro" id="IPR011676">
    <property type="entry name" value="DUF1618"/>
</dbReference>
<keyword evidence="3" id="KW-1185">Reference proteome</keyword>
<evidence type="ECO:0000259" key="1">
    <source>
        <dbReference type="Pfam" id="PF07762"/>
    </source>
</evidence>
<evidence type="ECO:0000313" key="3">
    <source>
        <dbReference type="Proteomes" id="UP001054889"/>
    </source>
</evidence>
<proteinExistence type="predicted"/>
<reference evidence="2" key="1">
    <citation type="journal article" date="2018" name="DNA Res.">
        <title>Multiple hybrid de novo genome assembly of finger millet, an orphan allotetraploid crop.</title>
        <authorList>
            <person name="Hatakeyama M."/>
            <person name="Aluri S."/>
            <person name="Balachadran M.T."/>
            <person name="Sivarajan S.R."/>
            <person name="Patrignani A."/>
            <person name="Gruter S."/>
            <person name="Poveda L."/>
            <person name="Shimizu-Inatsugi R."/>
            <person name="Baeten J."/>
            <person name="Francoijs K.J."/>
            <person name="Nataraja K.N."/>
            <person name="Reddy Y.A.N."/>
            <person name="Phadnis S."/>
            <person name="Ravikumar R.L."/>
            <person name="Schlapbach R."/>
            <person name="Sreeman S.M."/>
            <person name="Shimizu K.K."/>
        </authorList>
    </citation>
    <scope>NUCLEOTIDE SEQUENCE</scope>
</reference>
<dbReference type="EMBL" id="BQKI01000006">
    <property type="protein sequence ID" value="GJM96940.1"/>
    <property type="molecule type" value="Genomic_DNA"/>
</dbReference>
<reference evidence="2" key="2">
    <citation type="submission" date="2021-12" db="EMBL/GenBank/DDBJ databases">
        <title>Resequencing data analysis of finger millet.</title>
        <authorList>
            <person name="Hatakeyama M."/>
            <person name="Aluri S."/>
            <person name="Balachadran M.T."/>
            <person name="Sivarajan S.R."/>
            <person name="Poveda L."/>
            <person name="Shimizu-Inatsugi R."/>
            <person name="Schlapbach R."/>
            <person name="Sreeman S.M."/>
            <person name="Shimizu K.K."/>
        </authorList>
    </citation>
    <scope>NUCLEOTIDE SEQUENCE</scope>
</reference>
<sequence>MMSRNIVCIGGSIKFVCIKRRTPTLGQEKMELWTLDFESLKWKQEKHVFWEELRKQVIICTEYAHLQPRYPNLLPDGTLCLVLYNVLQTYHVKYDYLCNFDMSSKRLVSAGRFRHFDTTCPVVLGPLGLTSCAA</sequence>